<keyword evidence="3" id="KW-1185">Reference proteome</keyword>
<dbReference type="OrthoDB" id="4226699at2"/>
<dbReference type="Proteomes" id="UP000308697">
    <property type="component" value="Unassembled WGS sequence"/>
</dbReference>
<evidence type="ECO:0000256" key="1">
    <source>
        <dbReference type="SAM" id="MobiDB-lite"/>
    </source>
</evidence>
<name>A0A4U0MLA1_9ACTN</name>
<dbReference type="EMBL" id="SUMB01000022">
    <property type="protein sequence ID" value="TJZ41212.1"/>
    <property type="molecule type" value="Genomic_DNA"/>
</dbReference>
<evidence type="ECO:0008006" key="4">
    <source>
        <dbReference type="Google" id="ProtNLM"/>
    </source>
</evidence>
<proteinExistence type="predicted"/>
<dbReference type="RefSeq" id="WP_136744947.1">
    <property type="nucleotide sequence ID" value="NZ_SUMB01000022.1"/>
</dbReference>
<evidence type="ECO:0000313" key="3">
    <source>
        <dbReference type="Proteomes" id="UP000308697"/>
    </source>
</evidence>
<sequence>MTHAFYSDAAEKILRSDLSVSERTAVMSVRASLEDDPNPDHARGLPDADPRSESYAIDLVPEQTGGRGITIVYRYSQDLDAVLILWLIAGP</sequence>
<accession>A0A4U0MLA1</accession>
<organism evidence="2 3">
    <name type="scientific">Streptomyces piniterrae</name>
    <dbReference type="NCBI Taxonomy" id="2571125"/>
    <lineage>
        <taxon>Bacteria</taxon>
        <taxon>Bacillati</taxon>
        <taxon>Actinomycetota</taxon>
        <taxon>Actinomycetes</taxon>
        <taxon>Kitasatosporales</taxon>
        <taxon>Streptomycetaceae</taxon>
        <taxon>Streptomyces</taxon>
    </lineage>
</organism>
<evidence type="ECO:0000313" key="2">
    <source>
        <dbReference type="EMBL" id="TJZ41212.1"/>
    </source>
</evidence>
<comment type="caution">
    <text evidence="2">The sequence shown here is derived from an EMBL/GenBank/DDBJ whole genome shotgun (WGS) entry which is preliminary data.</text>
</comment>
<reference evidence="2 3" key="1">
    <citation type="submission" date="2019-04" db="EMBL/GenBank/DDBJ databases">
        <title>Streptomyces piniterrae sp. nov., a heliquinomycin-producing actinomycete isolated from rhizosphere soil of Pinus yunnanensis.</title>
        <authorList>
            <person name="Zhuang X."/>
            <person name="Zhao J."/>
        </authorList>
    </citation>
    <scope>NUCLEOTIDE SEQUENCE [LARGE SCALE GENOMIC DNA]</scope>
    <source>
        <strain evidence="3">jys28</strain>
    </source>
</reference>
<gene>
    <name evidence="2" type="ORF">FCH28_37650</name>
</gene>
<feature type="region of interest" description="Disordered" evidence="1">
    <location>
        <begin position="29"/>
        <end position="52"/>
    </location>
</feature>
<protein>
    <recommendedName>
        <fullName evidence="4">DUF4258 domain-containing protein</fullName>
    </recommendedName>
</protein>
<feature type="compositionally biased region" description="Basic and acidic residues" evidence="1">
    <location>
        <begin position="38"/>
        <end position="52"/>
    </location>
</feature>
<dbReference type="AlphaFoldDB" id="A0A4U0MLA1"/>